<keyword evidence="5" id="KW-0597">Phosphoprotein</keyword>
<dbReference type="NCBIfam" id="NF008312">
    <property type="entry name" value="PRK11100.1"/>
    <property type="match status" value="1"/>
</dbReference>
<evidence type="ECO:0000256" key="5">
    <source>
        <dbReference type="ARBA" id="ARBA00022553"/>
    </source>
</evidence>
<name>A0ABT3JUT6_9XANT</name>
<evidence type="ECO:0000256" key="11">
    <source>
        <dbReference type="ARBA" id="ARBA00023136"/>
    </source>
</evidence>
<feature type="transmembrane region" description="Helical" evidence="12">
    <location>
        <begin position="191"/>
        <end position="210"/>
    </location>
</feature>
<accession>A0ABT3JUT6</accession>
<keyword evidence="4" id="KW-1003">Cell membrane</keyword>
<dbReference type="PROSITE" id="PS50109">
    <property type="entry name" value="HIS_KIN"/>
    <property type="match status" value="1"/>
</dbReference>
<comment type="subcellular location">
    <subcellularLocation>
        <location evidence="2">Cell membrane</location>
        <topology evidence="2">Multi-pass membrane protein</topology>
    </subcellularLocation>
</comment>
<dbReference type="SMART" id="SM00388">
    <property type="entry name" value="HisKA"/>
    <property type="match status" value="1"/>
</dbReference>
<evidence type="ECO:0000256" key="4">
    <source>
        <dbReference type="ARBA" id="ARBA00022475"/>
    </source>
</evidence>
<dbReference type="Gene3D" id="6.10.340.10">
    <property type="match status" value="1"/>
</dbReference>
<dbReference type="Gene3D" id="3.30.565.10">
    <property type="entry name" value="Histidine kinase-like ATPase, C-terminal domain"/>
    <property type="match status" value="1"/>
</dbReference>
<dbReference type="InterPro" id="IPR036890">
    <property type="entry name" value="HATPase_C_sf"/>
</dbReference>
<dbReference type="Pfam" id="PF00672">
    <property type="entry name" value="HAMP"/>
    <property type="match status" value="1"/>
</dbReference>
<dbReference type="PANTHER" id="PTHR45436:SF10">
    <property type="entry name" value="HISTIDINE KINASE"/>
    <property type="match status" value="1"/>
</dbReference>
<keyword evidence="16" id="KW-1185">Reference proteome</keyword>
<keyword evidence="8 15" id="KW-0418">Kinase</keyword>
<dbReference type="PROSITE" id="PS50885">
    <property type="entry name" value="HAMP"/>
    <property type="match status" value="1"/>
</dbReference>
<keyword evidence="6 15" id="KW-0808">Transferase</keyword>
<evidence type="ECO:0000256" key="3">
    <source>
        <dbReference type="ARBA" id="ARBA00012438"/>
    </source>
</evidence>
<evidence type="ECO:0000313" key="15">
    <source>
        <dbReference type="EMBL" id="MCW4472259.1"/>
    </source>
</evidence>
<evidence type="ECO:0000256" key="8">
    <source>
        <dbReference type="ARBA" id="ARBA00022777"/>
    </source>
</evidence>
<keyword evidence="7 12" id="KW-0812">Transmembrane</keyword>
<dbReference type="InterPro" id="IPR003661">
    <property type="entry name" value="HisK_dim/P_dom"/>
</dbReference>
<comment type="caution">
    <text evidence="15">The sequence shown here is derived from an EMBL/GenBank/DDBJ whole genome shotgun (WGS) entry which is preliminary data.</text>
</comment>
<keyword evidence="9 12" id="KW-1133">Transmembrane helix</keyword>
<evidence type="ECO:0000256" key="12">
    <source>
        <dbReference type="SAM" id="Phobius"/>
    </source>
</evidence>
<dbReference type="PRINTS" id="PR00344">
    <property type="entry name" value="BCTRLSENSOR"/>
</dbReference>
<dbReference type="CDD" id="cd00082">
    <property type="entry name" value="HisKA"/>
    <property type="match status" value="1"/>
</dbReference>
<dbReference type="SUPFAM" id="SSF47384">
    <property type="entry name" value="Homodimeric domain of signal transducing histidine kinase"/>
    <property type="match status" value="1"/>
</dbReference>
<dbReference type="InterPro" id="IPR029151">
    <property type="entry name" value="Sensor-like_sf"/>
</dbReference>
<gene>
    <name evidence="15" type="primary">creC</name>
    <name evidence="15" type="ORF">OK345_07060</name>
</gene>
<evidence type="ECO:0000256" key="10">
    <source>
        <dbReference type="ARBA" id="ARBA00023012"/>
    </source>
</evidence>
<dbReference type="RefSeq" id="WP_265127213.1">
    <property type="nucleotide sequence ID" value="NZ_JAPCHY010000004.1"/>
</dbReference>
<dbReference type="InterPro" id="IPR036097">
    <property type="entry name" value="HisK_dim/P_sf"/>
</dbReference>
<evidence type="ECO:0000313" key="16">
    <source>
        <dbReference type="Proteomes" id="UP001209922"/>
    </source>
</evidence>
<feature type="transmembrane region" description="Helical" evidence="12">
    <location>
        <begin position="7"/>
        <end position="27"/>
    </location>
</feature>
<dbReference type="InterPro" id="IPR003660">
    <property type="entry name" value="HAMP_dom"/>
</dbReference>
<sequence>MRLGLKLFLGFFLIVGIAAFFVMRVFVNEVKPGVRQAMEATLVDAANVLAVMAATDLKDGRIAGGEFAGRLAQAQQRDPRAMVWRFPKRSIDYRVTVTDARGIVVYDSRGQDVGRDNSRWNDVYRTLRGEYGARSSPEVPGDDSRTVMHVAAPVFDPADGRTLIGVLTLSQPNHTIDPFIAASQRAIVRRGAWLIGLSALIGVLMTWWLMRGIGRLNRYAQAVSAGEPASPPKPRRDEIGDLGQALETMRRKLEGKAYVEQYVQSLTHEMKSPLAAIRGAAELLQEPLPEAERQRFARNIAQQEQRLTETIDQLLRLAEVEQHGWLQKREPLDPAALCRQLAESLGPRLQAAGLRLQLSLPAAAVRVQGDAWLLRQALSNLLDNAIAFSPPGGGIGLAVEAGNGTVEIAVTDAGPGVPDYALPRVFERFYSLARPDGGQRSSGLGLPFVREVARLHGGSARLCNRAEGGARAVLSLPAG</sequence>
<evidence type="ECO:0000256" key="9">
    <source>
        <dbReference type="ARBA" id="ARBA00022989"/>
    </source>
</evidence>
<keyword evidence="10" id="KW-0902">Two-component regulatory system</keyword>
<dbReference type="EC" id="2.7.13.3" evidence="3"/>
<evidence type="ECO:0000256" key="7">
    <source>
        <dbReference type="ARBA" id="ARBA00022692"/>
    </source>
</evidence>
<evidence type="ECO:0000256" key="6">
    <source>
        <dbReference type="ARBA" id="ARBA00022679"/>
    </source>
</evidence>
<organism evidence="15 16">
    <name type="scientific">Xanthomonas chitinilytica</name>
    <dbReference type="NCBI Taxonomy" id="2989819"/>
    <lineage>
        <taxon>Bacteria</taxon>
        <taxon>Pseudomonadati</taxon>
        <taxon>Pseudomonadota</taxon>
        <taxon>Gammaproteobacteria</taxon>
        <taxon>Lysobacterales</taxon>
        <taxon>Lysobacteraceae</taxon>
        <taxon>Xanthomonas</taxon>
    </lineage>
</organism>
<dbReference type="CDD" id="cd18773">
    <property type="entry name" value="PDC1_HK_sensor"/>
    <property type="match status" value="1"/>
</dbReference>
<comment type="catalytic activity">
    <reaction evidence="1">
        <text>ATP + protein L-histidine = ADP + protein N-phospho-L-histidine.</text>
        <dbReference type="EC" id="2.7.13.3"/>
    </reaction>
</comment>
<dbReference type="InterPro" id="IPR050428">
    <property type="entry name" value="TCS_sensor_his_kinase"/>
</dbReference>
<proteinExistence type="predicted"/>
<feature type="domain" description="HAMP" evidence="14">
    <location>
        <begin position="207"/>
        <end position="258"/>
    </location>
</feature>
<evidence type="ECO:0000259" key="13">
    <source>
        <dbReference type="PROSITE" id="PS50109"/>
    </source>
</evidence>
<feature type="domain" description="Histidine kinase" evidence="13">
    <location>
        <begin position="265"/>
        <end position="479"/>
    </location>
</feature>
<dbReference type="SMART" id="SM00387">
    <property type="entry name" value="HATPase_c"/>
    <property type="match status" value="1"/>
</dbReference>
<dbReference type="PANTHER" id="PTHR45436">
    <property type="entry name" value="SENSOR HISTIDINE KINASE YKOH"/>
    <property type="match status" value="1"/>
</dbReference>
<dbReference type="SUPFAM" id="SSF55874">
    <property type="entry name" value="ATPase domain of HSP90 chaperone/DNA topoisomerase II/histidine kinase"/>
    <property type="match status" value="1"/>
</dbReference>
<dbReference type="CDD" id="cd06225">
    <property type="entry name" value="HAMP"/>
    <property type="match status" value="1"/>
</dbReference>
<dbReference type="Gene3D" id="1.10.287.130">
    <property type="match status" value="1"/>
</dbReference>
<dbReference type="Pfam" id="PF02518">
    <property type="entry name" value="HATPase_c"/>
    <property type="match status" value="1"/>
</dbReference>
<dbReference type="SUPFAM" id="SSF103190">
    <property type="entry name" value="Sensory domain-like"/>
    <property type="match status" value="1"/>
</dbReference>
<evidence type="ECO:0000259" key="14">
    <source>
        <dbReference type="PROSITE" id="PS50885"/>
    </source>
</evidence>
<dbReference type="Pfam" id="PF00512">
    <property type="entry name" value="HisKA"/>
    <property type="match status" value="1"/>
</dbReference>
<reference evidence="15 16" key="1">
    <citation type="submission" date="2022-10" db="EMBL/GenBank/DDBJ databases">
        <title>Xanthomonas sp. H13-6.</title>
        <authorList>
            <person name="Liu X."/>
            <person name="Deng Z."/>
            <person name="Jiang Y."/>
            <person name="Yu T."/>
            <person name="Ai J."/>
        </authorList>
    </citation>
    <scope>NUCLEOTIDE SEQUENCE [LARGE SCALE GENOMIC DNA]</scope>
    <source>
        <strain evidence="15 16">H13-6</strain>
    </source>
</reference>
<dbReference type="EMBL" id="JAPCHY010000004">
    <property type="protein sequence ID" value="MCW4472259.1"/>
    <property type="molecule type" value="Genomic_DNA"/>
</dbReference>
<dbReference type="InterPro" id="IPR004358">
    <property type="entry name" value="Sig_transdc_His_kin-like_C"/>
</dbReference>
<dbReference type="SMART" id="SM00304">
    <property type="entry name" value="HAMP"/>
    <property type="match status" value="1"/>
</dbReference>
<dbReference type="GO" id="GO:0004673">
    <property type="term" value="F:protein histidine kinase activity"/>
    <property type="evidence" value="ECO:0007669"/>
    <property type="project" value="UniProtKB-EC"/>
</dbReference>
<dbReference type="InterPro" id="IPR003594">
    <property type="entry name" value="HATPase_dom"/>
</dbReference>
<evidence type="ECO:0000256" key="1">
    <source>
        <dbReference type="ARBA" id="ARBA00000085"/>
    </source>
</evidence>
<dbReference type="Proteomes" id="UP001209922">
    <property type="component" value="Unassembled WGS sequence"/>
</dbReference>
<evidence type="ECO:0000256" key="2">
    <source>
        <dbReference type="ARBA" id="ARBA00004651"/>
    </source>
</evidence>
<dbReference type="InterPro" id="IPR005467">
    <property type="entry name" value="His_kinase_dom"/>
</dbReference>
<protein>
    <recommendedName>
        <fullName evidence="3">histidine kinase</fullName>
        <ecNumber evidence="3">2.7.13.3</ecNumber>
    </recommendedName>
</protein>
<keyword evidence="11 12" id="KW-0472">Membrane</keyword>